<keyword evidence="15" id="KW-0902">Two-component regulatory system</keyword>
<keyword evidence="12" id="KW-0418">Kinase</keyword>
<comment type="caution">
    <text evidence="22">The sequence shown here is derived from an EMBL/GenBank/DDBJ whole genome shotgun (WGS) entry which is preliminary data.</text>
</comment>
<dbReference type="GO" id="GO:0005737">
    <property type="term" value="C:cytoplasm"/>
    <property type="evidence" value="ECO:0007669"/>
    <property type="project" value="UniProtKB-SubCell"/>
</dbReference>
<evidence type="ECO:0000256" key="11">
    <source>
        <dbReference type="ARBA" id="ARBA00022741"/>
    </source>
</evidence>
<dbReference type="CDD" id="cd16917">
    <property type="entry name" value="HATPase_UhpB-NarQ-NarX-like"/>
    <property type="match status" value="1"/>
</dbReference>
<dbReference type="GO" id="GO:0046872">
    <property type="term" value="F:metal ion binding"/>
    <property type="evidence" value="ECO:0007669"/>
    <property type="project" value="UniProtKB-KW"/>
</dbReference>
<keyword evidence="13" id="KW-0067">ATP-binding</keyword>
<dbReference type="SMART" id="SM00387">
    <property type="entry name" value="HATPase_c"/>
    <property type="match status" value="1"/>
</dbReference>
<evidence type="ECO:0000256" key="3">
    <source>
        <dbReference type="ARBA" id="ARBA00004496"/>
    </source>
</evidence>
<feature type="coiled-coil region" evidence="19">
    <location>
        <begin position="323"/>
        <end position="397"/>
    </location>
</feature>
<dbReference type="EC" id="2.7.13.3" evidence="4"/>
<accession>A0A420DEM5</accession>
<evidence type="ECO:0000313" key="23">
    <source>
        <dbReference type="Proteomes" id="UP000284892"/>
    </source>
</evidence>
<comment type="cofactor">
    <cofactor evidence="2">
        <name>[4Fe-4S] cluster</name>
        <dbReference type="ChEBI" id="CHEBI:49883"/>
    </cofactor>
</comment>
<dbReference type="GO" id="GO:0005524">
    <property type="term" value="F:ATP binding"/>
    <property type="evidence" value="ECO:0007669"/>
    <property type="project" value="UniProtKB-KW"/>
</dbReference>
<sequence>MKIITVLILMIGSFCYSQNDSTYYYFDRVTPVESILSKIDAEKSSSLKNYFRLIYFSKLRQLDSIEKYISILEKDNKLPKNKKIKLLYFTAYFHRISQNDSLSFIFHTKALNLAKTNKDTLTILSSLSGLAQSYDYNDDNSYRLDYLNKLEEKAKLYNSNSHKIIYSFLKGNYYLFRDENKKAAEYYNKTLQFKFKKRDSAVLINTLNSLGVLYEVNIEIPDSAIFFYNKKLQIINSNKALQYPSNYFTTYMNIGNSYLSKNDLKHAEHYYLLADSITLLEHTVFYKSMIKENLSRLYAQKKNYKAAYSHLLEYNKLSDSIKLEEQREGIARIKEEFDNEKLRADNLESEAKRKQNRNLLIAALALLLFGGITAFLIQKNTRRKQKLAEQEKALETQKLATVLKEQELTAIDAMIEGQEKERQRIANDLHDDLGGLMATVKLHFNALKDKNSPELFNKTNQLIDEAYNKVRTVAHAKNSGVIAKQGLLKAVEHMAEKISASNKITIDVIDHGLDDRLENSLELTLFRIIQELVANIIKHAEASEATIHLTNHEDTLNIMVEDNGKGFNTSQITTKHKGMGISSIDKRIEHLNGKMIIESEIKKGTTIIIDIPI</sequence>
<evidence type="ECO:0000256" key="7">
    <source>
        <dbReference type="ARBA" id="ARBA00022490"/>
    </source>
</evidence>
<evidence type="ECO:0000259" key="21">
    <source>
        <dbReference type="PROSITE" id="PS50109"/>
    </source>
</evidence>
<proteinExistence type="predicted"/>
<keyword evidence="20" id="KW-0472">Membrane</keyword>
<keyword evidence="7" id="KW-0963">Cytoplasm</keyword>
<dbReference type="EMBL" id="RAQJ01000007">
    <property type="protein sequence ID" value="RKE90830.1"/>
    <property type="molecule type" value="Genomic_DNA"/>
</dbReference>
<dbReference type="InterPro" id="IPR011990">
    <property type="entry name" value="TPR-like_helical_dom_sf"/>
</dbReference>
<evidence type="ECO:0000256" key="16">
    <source>
        <dbReference type="ARBA" id="ARBA00023014"/>
    </source>
</evidence>
<dbReference type="InterPro" id="IPR004358">
    <property type="entry name" value="Sig_transdc_His_kin-like_C"/>
</dbReference>
<dbReference type="InterPro" id="IPR011712">
    <property type="entry name" value="Sig_transdc_His_kin_sub3_dim/P"/>
</dbReference>
<keyword evidence="11" id="KW-0547">Nucleotide-binding</keyword>
<comment type="function">
    <text evidence="17">Member of the two-component regulatory system NreB/NreC involved in the control of dissimilatory nitrate/nitrite reduction in response to oxygen. NreB functions as a direct oxygen sensor histidine kinase which is autophosphorylated, in the absence of oxygen, probably at the conserved histidine residue, and transfers its phosphate group probably to a conserved aspartate residue of NreC. NreB/NreC activates the expression of the nitrate (narGHJI) and nitrite (nir) reductase operons, as well as the putative nitrate transporter gene narT.</text>
</comment>
<dbReference type="Pfam" id="PF07730">
    <property type="entry name" value="HisKA_3"/>
    <property type="match status" value="1"/>
</dbReference>
<dbReference type="GO" id="GO:0016020">
    <property type="term" value="C:membrane"/>
    <property type="evidence" value="ECO:0007669"/>
    <property type="project" value="InterPro"/>
</dbReference>
<evidence type="ECO:0000256" key="12">
    <source>
        <dbReference type="ARBA" id="ARBA00022777"/>
    </source>
</evidence>
<evidence type="ECO:0000256" key="17">
    <source>
        <dbReference type="ARBA" id="ARBA00024827"/>
    </source>
</evidence>
<dbReference type="SUPFAM" id="SSF48452">
    <property type="entry name" value="TPR-like"/>
    <property type="match status" value="1"/>
</dbReference>
<dbReference type="Gene3D" id="1.25.40.10">
    <property type="entry name" value="Tetratricopeptide repeat domain"/>
    <property type="match status" value="1"/>
</dbReference>
<organism evidence="22 23">
    <name type="scientific">Ichthyenterobacterium magnum</name>
    <dbReference type="NCBI Taxonomy" id="1230530"/>
    <lineage>
        <taxon>Bacteria</taxon>
        <taxon>Pseudomonadati</taxon>
        <taxon>Bacteroidota</taxon>
        <taxon>Flavobacteriia</taxon>
        <taxon>Flavobacteriales</taxon>
        <taxon>Flavobacteriaceae</taxon>
        <taxon>Ichthyenterobacterium</taxon>
    </lineage>
</organism>
<evidence type="ECO:0000256" key="20">
    <source>
        <dbReference type="SAM" id="Phobius"/>
    </source>
</evidence>
<dbReference type="AlphaFoldDB" id="A0A420DEM5"/>
<dbReference type="SUPFAM" id="SSF55874">
    <property type="entry name" value="ATPase domain of HSP90 chaperone/DNA topoisomerase II/histidine kinase"/>
    <property type="match status" value="1"/>
</dbReference>
<keyword evidence="20" id="KW-1133">Transmembrane helix</keyword>
<dbReference type="InterPro" id="IPR005467">
    <property type="entry name" value="His_kinase_dom"/>
</dbReference>
<dbReference type="InterPro" id="IPR036890">
    <property type="entry name" value="HATPase_C_sf"/>
</dbReference>
<evidence type="ECO:0000256" key="4">
    <source>
        <dbReference type="ARBA" id="ARBA00012438"/>
    </source>
</evidence>
<gene>
    <name evidence="22" type="ORF">BXY80_2673</name>
</gene>
<keyword evidence="16" id="KW-0411">Iron-sulfur</keyword>
<evidence type="ECO:0000256" key="6">
    <source>
        <dbReference type="ARBA" id="ARBA00022485"/>
    </source>
</evidence>
<dbReference type="Proteomes" id="UP000284892">
    <property type="component" value="Unassembled WGS sequence"/>
</dbReference>
<dbReference type="InterPro" id="IPR050482">
    <property type="entry name" value="Sensor_HK_TwoCompSys"/>
</dbReference>
<keyword evidence="6" id="KW-0004">4Fe-4S</keyword>
<keyword evidence="8" id="KW-0597">Phosphoprotein</keyword>
<dbReference type="RefSeq" id="WP_120202702.1">
    <property type="nucleotide sequence ID" value="NZ_RAQJ01000007.1"/>
</dbReference>
<evidence type="ECO:0000256" key="1">
    <source>
        <dbReference type="ARBA" id="ARBA00000085"/>
    </source>
</evidence>
<dbReference type="OrthoDB" id="9778366at2"/>
<keyword evidence="19" id="KW-0175">Coiled coil</keyword>
<keyword evidence="9" id="KW-0808">Transferase</keyword>
<dbReference type="PRINTS" id="PR00344">
    <property type="entry name" value="BCTRLSENSOR"/>
</dbReference>
<evidence type="ECO:0000256" key="13">
    <source>
        <dbReference type="ARBA" id="ARBA00022840"/>
    </source>
</evidence>
<feature type="transmembrane region" description="Helical" evidence="20">
    <location>
        <begin position="359"/>
        <end position="377"/>
    </location>
</feature>
<evidence type="ECO:0000256" key="15">
    <source>
        <dbReference type="ARBA" id="ARBA00023012"/>
    </source>
</evidence>
<evidence type="ECO:0000256" key="9">
    <source>
        <dbReference type="ARBA" id="ARBA00022679"/>
    </source>
</evidence>
<name>A0A420DEM5_9FLAO</name>
<evidence type="ECO:0000256" key="8">
    <source>
        <dbReference type="ARBA" id="ARBA00022553"/>
    </source>
</evidence>
<dbReference type="Gene3D" id="1.20.5.1930">
    <property type="match status" value="1"/>
</dbReference>
<dbReference type="GO" id="GO:0000155">
    <property type="term" value="F:phosphorelay sensor kinase activity"/>
    <property type="evidence" value="ECO:0007669"/>
    <property type="project" value="InterPro"/>
</dbReference>
<evidence type="ECO:0000256" key="10">
    <source>
        <dbReference type="ARBA" id="ARBA00022723"/>
    </source>
</evidence>
<keyword evidence="14" id="KW-0408">Iron</keyword>
<protein>
    <recommendedName>
        <fullName evidence="5">Oxygen sensor histidine kinase NreB</fullName>
        <ecNumber evidence="4">2.7.13.3</ecNumber>
    </recommendedName>
    <alternativeName>
        <fullName evidence="18">Nitrogen regulation protein B</fullName>
    </alternativeName>
</protein>
<evidence type="ECO:0000256" key="18">
    <source>
        <dbReference type="ARBA" id="ARBA00030800"/>
    </source>
</evidence>
<comment type="subcellular location">
    <subcellularLocation>
        <location evidence="3">Cytoplasm</location>
    </subcellularLocation>
</comment>
<dbReference type="GO" id="GO:0046983">
    <property type="term" value="F:protein dimerization activity"/>
    <property type="evidence" value="ECO:0007669"/>
    <property type="project" value="InterPro"/>
</dbReference>
<dbReference type="GO" id="GO:0051539">
    <property type="term" value="F:4 iron, 4 sulfur cluster binding"/>
    <property type="evidence" value="ECO:0007669"/>
    <property type="project" value="UniProtKB-KW"/>
</dbReference>
<dbReference type="PANTHER" id="PTHR24421:SF10">
    <property type="entry name" value="NITRATE_NITRITE SENSOR PROTEIN NARQ"/>
    <property type="match status" value="1"/>
</dbReference>
<evidence type="ECO:0000256" key="5">
    <source>
        <dbReference type="ARBA" id="ARBA00017322"/>
    </source>
</evidence>
<evidence type="ECO:0000313" key="22">
    <source>
        <dbReference type="EMBL" id="RKE90830.1"/>
    </source>
</evidence>
<evidence type="ECO:0000256" key="14">
    <source>
        <dbReference type="ARBA" id="ARBA00023004"/>
    </source>
</evidence>
<dbReference type="PROSITE" id="PS50109">
    <property type="entry name" value="HIS_KIN"/>
    <property type="match status" value="1"/>
</dbReference>
<dbReference type="Gene3D" id="3.30.565.10">
    <property type="entry name" value="Histidine kinase-like ATPase, C-terminal domain"/>
    <property type="match status" value="1"/>
</dbReference>
<evidence type="ECO:0000256" key="2">
    <source>
        <dbReference type="ARBA" id="ARBA00001966"/>
    </source>
</evidence>
<comment type="catalytic activity">
    <reaction evidence="1">
        <text>ATP + protein L-histidine = ADP + protein N-phospho-L-histidine.</text>
        <dbReference type="EC" id="2.7.13.3"/>
    </reaction>
</comment>
<dbReference type="PANTHER" id="PTHR24421">
    <property type="entry name" value="NITRATE/NITRITE SENSOR PROTEIN NARX-RELATED"/>
    <property type="match status" value="1"/>
</dbReference>
<evidence type="ECO:0000256" key="19">
    <source>
        <dbReference type="SAM" id="Coils"/>
    </source>
</evidence>
<feature type="domain" description="Histidine kinase" evidence="21">
    <location>
        <begin position="424"/>
        <end position="613"/>
    </location>
</feature>
<keyword evidence="23" id="KW-1185">Reference proteome</keyword>
<dbReference type="Pfam" id="PF02518">
    <property type="entry name" value="HATPase_c"/>
    <property type="match status" value="1"/>
</dbReference>
<dbReference type="InterPro" id="IPR003594">
    <property type="entry name" value="HATPase_dom"/>
</dbReference>
<keyword evidence="10" id="KW-0479">Metal-binding</keyword>
<reference evidence="22 23" key="1">
    <citation type="submission" date="2018-09" db="EMBL/GenBank/DDBJ databases">
        <title>Genomic Encyclopedia of Archaeal and Bacterial Type Strains, Phase II (KMG-II): from individual species to whole genera.</title>
        <authorList>
            <person name="Goeker M."/>
        </authorList>
    </citation>
    <scope>NUCLEOTIDE SEQUENCE [LARGE SCALE GENOMIC DNA]</scope>
    <source>
        <strain evidence="22 23">DSM 26283</strain>
    </source>
</reference>
<keyword evidence="20" id="KW-0812">Transmembrane</keyword>